<keyword evidence="3" id="KW-1185">Reference proteome</keyword>
<protein>
    <submittedName>
        <fullName evidence="2">Glycerophosphodiester phosphodiesterase family protein</fullName>
    </submittedName>
</protein>
<proteinExistence type="predicted"/>
<evidence type="ECO:0000313" key="2">
    <source>
        <dbReference type="EMBL" id="MEQ3538081.1"/>
    </source>
</evidence>
<dbReference type="InterPro" id="IPR017946">
    <property type="entry name" value="PLC-like_Pdiesterase_TIM-brl"/>
</dbReference>
<sequence>MHHPYLDGPHPRAYAHRGWHIGELTGCENTVAAFTAAADHGLRYVEMDVHASADGVPFVHHDPTLDRTTDGTGRIDARPAAELDTVRVTGTQRTEPLPRLAEVLAAVPGVRVTIELKSAGVVAPTLAVLDAADAWDRVCLGSFSARWLGVARRLAGPRLCTSMGQAEVVALRARAWGVPGRLLPASAGMFAQVPPMFGLIPVASDRRFVEAAHQAGHEVHVWTVDETEQMRRLLALGVDGLLSDRPDRLLDVVGS</sequence>
<dbReference type="EMBL" id="JBEDNP010000002">
    <property type="protein sequence ID" value="MEQ3538081.1"/>
    <property type="molecule type" value="Genomic_DNA"/>
</dbReference>
<dbReference type="InterPro" id="IPR030395">
    <property type="entry name" value="GP_PDE_dom"/>
</dbReference>
<name>A0ABV1JQV9_9PSEU</name>
<organism evidence="2 3">
    <name type="scientific">Pseudonocardia tropica</name>
    <dbReference type="NCBI Taxonomy" id="681289"/>
    <lineage>
        <taxon>Bacteria</taxon>
        <taxon>Bacillati</taxon>
        <taxon>Actinomycetota</taxon>
        <taxon>Actinomycetes</taxon>
        <taxon>Pseudonocardiales</taxon>
        <taxon>Pseudonocardiaceae</taxon>
        <taxon>Pseudonocardia</taxon>
    </lineage>
</organism>
<dbReference type="Pfam" id="PF03009">
    <property type="entry name" value="GDPD"/>
    <property type="match status" value="1"/>
</dbReference>
<dbReference type="PROSITE" id="PS50007">
    <property type="entry name" value="PIPLC_X_DOMAIN"/>
    <property type="match status" value="1"/>
</dbReference>
<evidence type="ECO:0000259" key="1">
    <source>
        <dbReference type="PROSITE" id="PS51704"/>
    </source>
</evidence>
<dbReference type="Proteomes" id="UP001464923">
    <property type="component" value="Unassembled WGS sequence"/>
</dbReference>
<comment type="caution">
    <text evidence="2">The sequence shown here is derived from an EMBL/GenBank/DDBJ whole genome shotgun (WGS) entry which is preliminary data.</text>
</comment>
<dbReference type="PANTHER" id="PTHR43805">
    <property type="entry name" value="GLYCEROPHOSPHORYL DIESTER PHOSPHODIESTERASE"/>
    <property type="match status" value="1"/>
</dbReference>
<feature type="domain" description="GP-PDE" evidence="1">
    <location>
        <begin position="11"/>
        <end position="253"/>
    </location>
</feature>
<dbReference type="PROSITE" id="PS51704">
    <property type="entry name" value="GP_PDE"/>
    <property type="match status" value="1"/>
</dbReference>
<dbReference type="Gene3D" id="3.20.20.190">
    <property type="entry name" value="Phosphatidylinositol (PI) phosphodiesterase"/>
    <property type="match status" value="1"/>
</dbReference>
<reference evidence="2 3" key="1">
    <citation type="submission" date="2024-03" db="EMBL/GenBank/DDBJ databases">
        <title>Draft genome sequence of Pseudonocardia tropica JCM 19149.</title>
        <authorList>
            <person name="Butdee W."/>
            <person name="Duangmal K."/>
        </authorList>
    </citation>
    <scope>NUCLEOTIDE SEQUENCE [LARGE SCALE GENOMIC DNA]</scope>
    <source>
        <strain evidence="2 3">JCM 19149</strain>
    </source>
</reference>
<dbReference type="RefSeq" id="WP_345650820.1">
    <property type="nucleotide sequence ID" value="NZ_BAABLY010000070.1"/>
</dbReference>
<dbReference type="SUPFAM" id="SSF51695">
    <property type="entry name" value="PLC-like phosphodiesterases"/>
    <property type="match status" value="1"/>
</dbReference>
<dbReference type="PANTHER" id="PTHR43805:SF1">
    <property type="entry name" value="GP-PDE DOMAIN-CONTAINING PROTEIN"/>
    <property type="match status" value="1"/>
</dbReference>
<accession>A0ABV1JQV9</accession>
<gene>
    <name evidence="2" type="ORF">WHI96_04565</name>
</gene>
<evidence type="ECO:0000313" key="3">
    <source>
        <dbReference type="Proteomes" id="UP001464923"/>
    </source>
</evidence>